<protein>
    <submittedName>
        <fullName evidence="2">Uncharacterized protein</fullName>
    </submittedName>
</protein>
<dbReference type="EMBL" id="LK055064">
    <property type="protein sequence ID" value="CDR71617.1"/>
    <property type="molecule type" value="Genomic_DNA"/>
</dbReference>
<feature type="region of interest" description="Disordered" evidence="1">
    <location>
        <begin position="243"/>
        <end position="363"/>
    </location>
</feature>
<reference evidence="2" key="1">
    <citation type="journal article" date="2014" name="Nucleic Acids Res.">
        <title>The evolutionary dynamics of variant antigen genes in Babesia reveal a history of genomic innovation underlying host-parasite interaction.</title>
        <authorList>
            <person name="Jackson A.P."/>
            <person name="Otto T.D."/>
            <person name="Darby A."/>
            <person name="Ramaprasad A."/>
            <person name="Xia D."/>
            <person name="Echaide I.E."/>
            <person name="Farber M."/>
            <person name="Gahlot S."/>
            <person name="Gamble J."/>
            <person name="Gupta D."/>
            <person name="Gupta Y."/>
            <person name="Jackson L."/>
            <person name="Malandrin L."/>
            <person name="Malas T.B."/>
            <person name="Moussa E."/>
            <person name="Nair M."/>
            <person name="Reid AJ."/>
            <person name="Sanders M."/>
            <person name="Sharma J."/>
            <person name="Tracey A."/>
            <person name="Quail M.A."/>
            <person name="Weir W."/>
            <person name="Wastling J.M."/>
            <person name="Hall N."/>
            <person name="Willadsen P."/>
            <person name="Lingelbach K."/>
            <person name="Shiels B."/>
            <person name="Tait A."/>
            <person name="Berriman M."/>
            <person name="Allred D.R."/>
            <person name="Pain A."/>
        </authorList>
    </citation>
    <scope>NUCLEOTIDE SEQUENCE</scope>
    <source>
        <strain evidence="2">Bond</strain>
    </source>
</reference>
<dbReference type="OrthoDB" id="10675757at2759"/>
<dbReference type="AlphaFoldDB" id="A0A061BQ72"/>
<dbReference type="KEGG" id="bbig:BBBOND_0002750"/>
<reference evidence="2" key="2">
    <citation type="submission" date="2014-06" db="EMBL/GenBank/DDBJ databases">
        <authorList>
            <person name="Aslett M."/>
            <person name="De Silva Nishadi"/>
        </authorList>
    </citation>
    <scope>NUCLEOTIDE SEQUENCE</scope>
    <source>
        <strain evidence="2">Bond</strain>
    </source>
</reference>
<dbReference type="GeneID" id="24561840"/>
<feature type="compositionally biased region" description="Basic and acidic residues" evidence="1">
    <location>
        <begin position="318"/>
        <end position="363"/>
    </location>
</feature>
<accession>A0A061BQ72</accession>
<proteinExistence type="predicted"/>
<sequence>MASHTQRGARIYSVLDDFCGSDDSPLTTLCAYFACLLATPPKTLGDMFAFYYNFLNDWCGTNPERTRLRELPYADAVKDANFKNDDNRLDITSMFKSASHEYVPASTHMKGDLFTLVGCNPKHVPTLPCGPYLQPLSLSIPSMFSETNADKYLSWIVYLTETFYDLLSKLLADCKSKCGLPQSRCNQYRCIKNCPAATSSTKTPSPTHSAGCKSIVQCKSALPNLYKYGFHFRSATVLNRTYKDEEKRTADQNGDQRGDQRVDQRADQSVDQRGDQSHDQRGDQSHDQRGDLCADQRGDQCDDQYADQAPDLSADQGADQRHAQSGDQRHDQSTDQRHDQSGDQRHEQGADQCHDQVDGHGSDDMVTAAMTWSRQR</sequence>
<evidence type="ECO:0000256" key="1">
    <source>
        <dbReference type="SAM" id="MobiDB-lite"/>
    </source>
</evidence>
<name>A0A061BQ72_BABBI</name>
<organism evidence="2">
    <name type="scientific">Babesia bigemina</name>
    <dbReference type="NCBI Taxonomy" id="5866"/>
    <lineage>
        <taxon>Eukaryota</taxon>
        <taxon>Sar</taxon>
        <taxon>Alveolata</taxon>
        <taxon>Apicomplexa</taxon>
        <taxon>Aconoidasida</taxon>
        <taxon>Piroplasmida</taxon>
        <taxon>Babesiidae</taxon>
        <taxon>Babesia</taxon>
    </lineage>
</organism>
<dbReference type="RefSeq" id="XP_012770564.1">
    <property type="nucleotide sequence ID" value="XM_012915110.1"/>
</dbReference>
<evidence type="ECO:0000313" key="2">
    <source>
        <dbReference type="EMBL" id="CDR71617.1"/>
    </source>
</evidence>
<gene>
    <name evidence="2" type="ORF">BBBOND_0002750</name>
</gene>
<feature type="compositionally biased region" description="Basic and acidic residues" evidence="1">
    <location>
        <begin position="243"/>
        <end position="300"/>
    </location>
</feature>
<dbReference type="VEuPathDB" id="PiroplasmaDB:BBBOND_0002750"/>